<keyword evidence="6" id="KW-0813">Transport</keyword>
<sequence>MSAALVMTGRSLRHAVRSPDGLLIGALLPVMIMLLMTTVFGGAMRTPAADYIDYVVPGVILLCAGYGASTTAISVSADLREGMVDRLRTMDLRPSSVLTGHVAASVLRNLVSVLLVIGTAVAVGFRPSAGPLQWLAAAGLVGAYVLALSWAAAAVGLVARTPESASAFGFLLLFLPYLSSAFVPVDTLPGWLQPIAQHQPVSPVTEALRGLLLGGPVAGPALTSLLWCAGILLVSGVLAAWLWQRTRR</sequence>
<name>A0A7K1FNE2_9ACTN</name>
<feature type="transmembrane region" description="Helical" evidence="6">
    <location>
        <begin position="134"/>
        <end position="158"/>
    </location>
</feature>
<dbReference type="AlphaFoldDB" id="A0A7K1FNE2"/>
<keyword evidence="4 6" id="KW-0472">Membrane</keyword>
<feature type="transmembrane region" description="Helical" evidence="6">
    <location>
        <begin position="221"/>
        <end position="243"/>
    </location>
</feature>
<accession>A0A7K1FNE2</accession>
<keyword evidence="9" id="KW-1185">Reference proteome</keyword>
<dbReference type="GO" id="GO:0046677">
    <property type="term" value="P:response to antibiotic"/>
    <property type="evidence" value="ECO:0007669"/>
    <property type="project" value="UniProtKB-KW"/>
</dbReference>
<feature type="transmembrane region" description="Helical" evidence="6">
    <location>
        <begin position="165"/>
        <end position="185"/>
    </location>
</feature>
<keyword evidence="3 6" id="KW-1133">Transmembrane helix</keyword>
<evidence type="ECO:0000256" key="3">
    <source>
        <dbReference type="ARBA" id="ARBA00022989"/>
    </source>
</evidence>
<evidence type="ECO:0000313" key="9">
    <source>
        <dbReference type="Proteomes" id="UP000460221"/>
    </source>
</evidence>
<protein>
    <recommendedName>
        <fullName evidence="6">Transport permease protein</fullName>
    </recommendedName>
</protein>
<evidence type="ECO:0000256" key="2">
    <source>
        <dbReference type="ARBA" id="ARBA00022692"/>
    </source>
</evidence>
<dbReference type="Pfam" id="PF01061">
    <property type="entry name" value="ABC2_membrane"/>
    <property type="match status" value="1"/>
</dbReference>
<dbReference type="InterPro" id="IPR051784">
    <property type="entry name" value="Nod_factor_ABC_transporter"/>
</dbReference>
<dbReference type="GO" id="GO:0043190">
    <property type="term" value="C:ATP-binding cassette (ABC) transporter complex"/>
    <property type="evidence" value="ECO:0007669"/>
    <property type="project" value="InterPro"/>
</dbReference>
<dbReference type="InterPro" id="IPR000412">
    <property type="entry name" value="ABC_2_transport"/>
</dbReference>
<comment type="similarity">
    <text evidence="6">Belongs to the ABC-2 integral membrane protein family.</text>
</comment>
<dbReference type="RefSeq" id="WP_154769611.1">
    <property type="nucleotide sequence ID" value="NZ_WLYK01000006.1"/>
</dbReference>
<keyword evidence="2 6" id="KW-0812">Transmembrane</keyword>
<proteinExistence type="inferred from homology"/>
<dbReference type="PIRSF" id="PIRSF006648">
    <property type="entry name" value="DrrB"/>
    <property type="match status" value="1"/>
</dbReference>
<dbReference type="InterPro" id="IPR013525">
    <property type="entry name" value="ABC2_TM"/>
</dbReference>
<evidence type="ECO:0000256" key="4">
    <source>
        <dbReference type="ARBA" id="ARBA00023136"/>
    </source>
</evidence>
<dbReference type="GO" id="GO:0140359">
    <property type="term" value="F:ABC-type transporter activity"/>
    <property type="evidence" value="ECO:0007669"/>
    <property type="project" value="InterPro"/>
</dbReference>
<keyword evidence="6" id="KW-1003">Cell membrane</keyword>
<gene>
    <name evidence="8" type="ORF">GIS00_17075</name>
</gene>
<dbReference type="Proteomes" id="UP000460221">
    <property type="component" value="Unassembled WGS sequence"/>
</dbReference>
<dbReference type="EMBL" id="WLYK01000006">
    <property type="protein sequence ID" value="MTD15648.1"/>
    <property type="molecule type" value="Genomic_DNA"/>
</dbReference>
<dbReference type="PANTHER" id="PTHR43229:SF2">
    <property type="entry name" value="NODULATION PROTEIN J"/>
    <property type="match status" value="1"/>
</dbReference>
<evidence type="ECO:0000259" key="7">
    <source>
        <dbReference type="PROSITE" id="PS51012"/>
    </source>
</evidence>
<evidence type="ECO:0000256" key="5">
    <source>
        <dbReference type="ARBA" id="ARBA00023251"/>
    </source>
</evidence>
<comment type="caution">
    <text evidence="8">The sequence shown here is derived from an EMBL/GenBank/DDBJ whole genome shotgun (WGS) entry which is preliminary data.</text>
</comment>
<feature type="domain" description="ABC transmembrane type-2" evidence="7">
    <location>
        <begin position="20"/>
        <end position="246"/>
    </location>
</feature>
<evidence type="ECO:0000256" key="1">
    <source>
        <dbReference type="ARBA" id="ARBA00004141"/>
    </source>
</evidence>
<feature type="transmembrane region" description="Helical" evidence="6">
    <location>
        <begin position="98"/>
        <end position="122"/>
    </location>
</feature>
<feature type="transmembrane region" description="Helical" evidence="6">
    <location>
        <begin position="21"/>
        <end position="42"/>
    </location>
</feature>
<evidence type="ECO:0000313" key="8">
    <source>
        <dbReference type="EMBL" id="MTD15648.1"/>
    </source>
</evidence>
<keyword evidence="5" id="KW-0046">Antibiotic resistance</keyword>
<reference evidence="8 9" key="1">
    <citation type="submission" date="2019-11" db="EMBL/GenBank/DDBJ databases">
        <authorList>
            <person name="Jiang L.-Q."/>
        </authorList>
    </citation>
    <scope>NUCLEOTIDE SEQUENCE [LARGE SCALE GENOMIC DNA]</scope>
    <source>
        <strain evidence="8 9">YIM 132087</strain>
    </source>
</reference>
<dbReference type="PROSITE" id="PS51012">
    <property type="entry name" value="ABC_TM2"/>
    <property type="match status" value="1"/>
</dbReference>
<dbReference type="InterPro" id="IPR047817">
    <property type="entry name" value="ABC2_TM_bact-type"/>
</dbReference>
<dbReference type="PANTHER" id="PTHR43229">
    <property type="entry name" value="NODULATION PROTEIN J"/>
    <property type="match status" value="1"/>
</dbReference>
<evidence type="ECO:0000256" key="6">
    <source>
        <dbReference type="RuleBase" id="RU361157"/>
    </source>
</evidence>
<organism evidence="8 9">
    <name type="scientific">Nakamurella alba</name>
    <dbReference type="NCBI Taxonomy" id="2665158"/>
    <lineage>
        <taxon>Bacteria</taxon>
        <taxon>Bacillati</taxon>
        <taxon>Actinomycetota</taxon>
        <taxon>Actinomycetes</taxon>
        <taxon>Nakamurellales</taxon>
        <taxon>Nakamurellaceae</taxon>
        <taxon>Nakamurella</taxon>
    </lineage>
</organism>
<feature type="transmembrane region" description="Helical" evidence="6">
    <location>
        <begin position="54"/>
        <end position="77"/>
    </location>
</feature>
<comment type="subcellular location">
    <subcellularLocation>
        <location evidence="6">Cell membrane</location>
        <topology evidence="6">Multi-pass membrane protein</topology>
    </subcellularLocation>
    <subcellularLocation>
        <location evidence="1">Membrane</location>
        <topology evidence="1">Multi-pass membrane protein</topology>
    </subcellularLocation>
</comment>